<comment type="caution">
    <text evidence="2">The sequence shown here is derived from an EMBL/GenBank/DDBJ whole genome shotgun (WGS) entry which is preliminary data.</text>
</comment>
<name>A0AB34IYG1_PRYPA</name>
<proteinExistence type="predicted"/>
<dbReference type="SUPFAM" id="SSF48371">
    <property type="entry name" value="ARM repeat"/>
    <property type="match status" value="1"/>
</dbReference>
<dbReference type="SMART" id="SM00185">
    <property type="entry name" value="ARM"/>
    <property type="match status" value="4"/>
</dbReference>
<gene>
    <name evidence="2" type="ORF">AB1Y20_004760</name>
</gene>
<accession>A0AB34IYG1</accession>
<sequence>MVGPLLGGAKNATMKHRFSAICAESCLLLEGELAASEAVQPLLMQVACERGDEDFEHLELGDGHLPEMVLHHCRTMREGIAEPAVQCRGAARLAKLMHGGLTGVGVRFAESAAVEAIVCALTFHPTDWDVQLACCAALGRIMEEASRRQMLLHTSACEALIGAIIRATAEAPRVSACACAGLANFAADPQAIRRAVHAGAAREIVAMMRFAPTDGEIQENGCIALSRFAVDASAVKIAKELVQEGSPEVLMSAIRNFPRRVILLRHATAALHNLVKSRALNTDFIDLHLGEKLLLAATQDDAKPRASR</sequence>
<dbReference type="InterPro" id="IPR056597">
    <property type="entry name" value="ARM_LRRK2"/>
</dbReference>
<dbReference type="Proteomes" id="UP001515480">
    <property type="component" value="Unassembled WGS sequence"/>
</dbReference>
<reference evidence="2 3" key="1">
    <citation type="journal article" date="2024" name="Science">
        <title>Giant polyketide synthase enzymes in the biosynthesis of giant marine polyether toxins.</title>
        <authorList>
            <person name="Fallon T.R."/>
            <person name="Shende V.V."/>
            <person name="Wierzbicki I.H."/>
            <person name="Pendleton A.L."/>
            <person name="Watervoot N.F."/>
            <person name="Auber R.P."/>
            <person name="Gonzalez D.J."/>
            <person name="Wisecaver J.H."/>
            <person name="Moore B.S."/>
        </authorList>
    </citation>
    <scope>NUCLEOTIDE SEQUENCE [LARGE SCALE GENOMIC DNA]</scope>
    <source>
        <strain evidence="2 3">12B1</strain>
    </source>
</reference>
<dbReference type="InterPro" id="IPR016024">
    <property type="entry name" value="ARM-type_fold"/>
</dbReference>
<dbReference type="EMBL" id="JBGBPQ010000016">
    <property type="protein sequence ID" value="KAL1508664.1"/>
    <property type="molecule type" value="Genomic_DNA"/>
</dbReference>
<dbReference type="InterPro" id="IPR011989">
    <property type="entry name" value="ARM-like"/>
</dbReference>
<protein>
    <recommendedName>
        <fullName evidence="1">LRRK2 ARM repeat domain-containing protein</fullName>
    </recommendedName>
</protein>
<keyword evidence="3" id="KW-1185">Reference proteome</keyword>
<feature type="domain" description="LRRK2 ARM repeat" evidence="1">
    <location>
        <begin position="93"/>
        <end position="284"/>
    </location>
</feature>
<evidence type="ECO:0000259" key="1">
    <source>
        <dbReference type="Pfam" id="PF23744"/>
    </source>
</evidence>
<dbReference type="Gene3D" id="1.25.10.10">
    <property type="entry name" value="Leucine-rich Repeat Variant"/>
    <property type="match status" value="1"/>
</dbReference>
<dbReference type="InterPro" id="IPR000225">
    <property type="entry name" value="Armadillo"/>
</dbReference>
<evidence type="ECO:0000313" key="2">
    <source>
        <dbReference type="EMBL" id="KAL1508664.1"/>
    </source>
</evidence>
<evidence type="ECO:0000313" key="3">
    <source>
        <dbReference type="Proteomes" id="UP001515480"/>
    </source>
</evidence>
<organism evidence="2 3">
    <name type="scientific">Prymnesium parvum</name>
    <name type="common">Toxic golden alga</name>
    <dbReference type="NCBI Taxonomy" id="97485"/>
    <lineage>
        <taxon>Eukaryota</taxon>
        <taxon>Haptista</taxon>
        <taxon>Haptophyta</taxon>
        <taxon>Prymnesiophyceae</taxon>
        <taxon>Prymnesiales</taxon>
        <taxon>Prymnesiaceae</taxon>
        <taxon>Prymnesium</taxon>
    </lineage>
</organism>
<dbReference type="Pfam" id="PF23744">
    <property type="entry name" value="ARM_LRRK2"/>
    <property type="match status" value="1"/>
</dbReference>
<dbReference type="AlphaFoldDB" id="A0AB34IYG1"/>